<protein>
    <submittedName>
        <fullName evidence="1">Uncharacterized protein</fullName>
    </submittedName>
</protein>
<gene>
    <name evidence="1" type="ORF">C7453_105274</name>
</gene>
<comment type="caution">
    <text evidence="1">The sequence shown here is derived from an EMBL/GenBank/DDBJ whole genome shotgun (WGS) entry which is preliminary data.</text>
</comment>
<keyword evidence="2" id="KW-1185">Reference proteome</keyword>
<accession>A0A370G760</accession>
<evidence type="ECO:0000313" key="2">
    <source>
        <dbReference type="Proteomes" id="UP000254958"/>
    </source>
</evidence>
<dbReference type="AlphaFoldDB" id="A0A370G760"/>
<evidence type="ECO:0000313" key="1">
    <source>
        <dbReference type="EMBL" id="RDI37863.1"/>
    </source>
</evidence>
<sequence>MPATPLRGTLVQQAFFANNLSETDRECARAALSLKSERAQS</sequence>
<name>A0A370G760_GLULI</name>
<organism evidence="1 2">
    <name type="scientific">Gluconacetobacter liquefaciens</name>
    <name type="common">Acetobacter liquefaciens</name>
    <dbReference type="NCBI Taxonomy" id="89584"/>
    <lineage>
        <taxon>Bacteria</taxon>
        <taxon>Pseudomonadati</taxon>
        <taxon>Pseudomonadota</taxon>
        <taxon>Alphaproteobacteria</taxon>
        <taxon>Acetobacterales</taxon>
        <taxon>Acetobacteraceae</taxon>
        <taxon>Gluconacetobacter</taxon>
    </lineage>
</organism>
<dbReference type="Proteomes" id="UP000254958">
    <property type="component" value="Unassembled WGS sequence"/>
</dbReference>
<proteinExistence type="predicted"/>
<dbReference type="EMBL" id="QQAW01000005">
    <property type="protein sequence ID" value="RDI37863.1"/>
    <property type="molecule type" value="Genomic_DNA"/>
</dbReference>
<reference evidence="1 2" key="1">
    <citation type="submission" date="2018-07" db="EMBL/GenBank/DDBJ databases">
        <title>Genomic Encyclopedia of Type Strains, Phase IV (KMG-IV): sequencing the most valuable type-strain genomes for metagenomic binning, comparative biology and taxonomic classification.</title>
        <authorList>
            <person name="Goeker M."/>
        </authorList>
    </citation>
    <scope>NUCLEOTIDE SEQUENCE [LARGE SCALE GENOMIC DNA]</scope>
    <source>
        <strain evidence="1 2">DSM 5603</strain>
    </source>
</reference>